<feature type="compositionally biased region" description="Polar residues" evidence="1">
    <location>
        <begin position="1"/>
        <end position="12"/>
    </location>
</feature>
<sequence length="210" mass="23708">MLFDQSALTSPQRPVPNNEAPMHAHHSHAEEHSNAPIPALIEPVLFKRNVASTLASIRYLDDHYLADGHLLHTLSLGIFKASYTHARQVLLIDKITKGLGIKLGSTMDANLREAHTVEEGVRICRQDVLHWAGDNPRTHGNNCKRVILARVVYDELQLRSTDLDNGMLELSMDRCTKERMLSRDLEAGHLTDAERRVSTLQNKTLDLWLQ</sequence>
<feature type="non-terminal residue" evidence="2">
    <location>
        <position position="210"/>
    </location>
</feature>
<gene>
    <name evidence="2" type="ORF">PILCRDRAFT_829789</name>
</gene>
<evidence type="ECO:0000256" key="1">
    <source>
        <dbReference type="SAM" id="MobiDB-lite"/>
    </source>
</evidence>
<evidence type="ECO:0000313" key="2">
    <source>
        <dbReference type="EMBL" id="KIM72390.1"/>
    </source>
</evidence>
<keyword evidence="3" id="KW-1185">Reference proteome</keyword>
<dbReference type="EMBL" id="KN833136">
    <property type="protein sequence ID" value="KIM72390.1"/>
    <property type="molecule type" value="Genomic_DNA"/>
</dbReference>
<name>A0A0C3EIB3_PILCF</name>
<accession>A0A0C3EIB3</accession>
<proteinExistence type="predicted"/>
<dbReference type="AlphaFoldDB" id="A0A0C3EIB3"/>
<dbReference type="HOGENOM" id="CLU_1312775_0_0_1"/>
<dbReference type="Proteomes" id="UP000054166">
    <property type="component" value="Unassembled WGS sequence"/>
</dbReference>
<reference evidence="3" key="2">
    <citation type="submission" date="2015-01" db="EMBL/GenBank/DDBJ databases">
        <title>Evolutionary Origins and Diversification of the Mycorrhizal Mutualists.</title>
        <authorList>
            <consortium name="DOE Joint Genome Institute"/>
            <consortium name="Mycorrhizal Genomics Consortium"/>
            <person name="Kohler A."/>
            <person name="Kuo A."/>
            <person name="Nagy L.G."/>
            <person name="Floudas D."/>
            <person name="Copeland A."/>
            <person name="Barry K.W."/>
            <person name="Cichocki N."/>
            <person name="Veneault-Fourrey C."/>
            <person name="LaButti K."/>
            <person name="Lindquist E.A."/>
            <person name="Lipzen A."/>
            <person name="Lundell T."/>
            <person name="Morin E."/>
            <person name="Murat C."/>
            <person name="Riley R."/>
            <person name="Ohm R."/>
            <person name="Sun H."/>
            <person name="Tunlid A."/>
            <person name="Henrissat B."/>
            <person name="Grigoriev I.V."/>
            <person name="Hibbett D.S."/>
            <person name="Martin F."/>
        </authorList>
    </citation>
    <scope>NUCLEOTIDE SEQUENCE [LARGE SCALE GENOMIC DNA]</scope>
    <source>
        <strain evidence="3">F 1598</strain>
    </source>
</reference>
<evidence type="ECO:0000313" key="3">
    <source>
        <dbReference type="Proteomes" id="UP000054166"/>
    </source>
</evidence>
<reference evidence="2 3" key="1">
    <citation type="submission" date="2014-04" db="EMBL/GenBank/DDBJ databases">
        <authorList>
            <consortium name="DOE Joint Genome Institute"/>
            <person name="Kuo A."/>
            <person name="Tarkka M."/>
            <person name="Buscot F."/>
            <person name="Kohler A."/>
            <person name="Nagy L.G."/>
            <person name="Floudas D."/>
            <person name="Copeland A."/>
            <person name="Barry K.W."/>
            <person name="Cichocki N."/>
            <person name="Veneault-Fourrey C."/>
            <person name="LaButti K."/>
            <person name="Lindquist E.A."/>
            <person name="Lipzen A."/>
            <person name="Lundell T."/>
            <person name="Morin E."/>
            <person name="Murat C."/>
            <person name="Sun H."/>
            <person name="Tunlid A."/>
            <person name="Henrissat B."/>
            <person name="Grigoriev I.V."/>
            <person name="Hibbett D.S."/>
            <person name="Martin F."/>
            <person name="Nordberg H.P."/>
            <person name="Cantor M.N."/>
            <person name="Hua S.X."/>
        </authorList>
    </citation>
    <scope>NUCLEOTIDE SEQUENCE [LARGE SCALE GENOMIC DNA]</scope>
    <source>
        <strain evidence="2 3">F 1598</strain>
    </source>
</reference>
<organism evidence="2 3">
    <name type="scientific">Piloderma croceum (strain F 1598)</name>
    <dbReference type="NCBI Taxonomy" id="765440"/>
    <lineage>
        <taxon>Eukaryota</taxon>
        <taxon>Fungi</taxon>
        <taxon>Dikarya</taxon>
        <taxon>Basidiomycota</taxon>
        <taxon>Agaricomycotina</taxon>
        <taxon>Agaricomycetes</taxon>
        <taxon>Agaricomycetidae</taxon>
        <taxon>Atheliales</taxon>
        <taxon>Atheliaceae</taxon>
        <taxon>Piloderma</taxon>
    </lineage>
</organism>
<feature type="region of interest" description="Disordered" evidence="1">
    <location>
        <begin position="1"/>
        <end position="33"/>
    </location>
</feature>
<protein>
    <submittedName>
        <fullName evidence="2">Uncharacterized protein</fullName>
    </submittedName>
</protein>
<dbReference type="InParanoid" id="A0A0C3EIB3"/>